<keyword evidence="2" id="KW-1185">Reference proteome</keyword>
<comment type="caution">
    <text evidence="1">The sequence shown here is derived from an EMBL/GenBank/DDBJ whole genome shotgun (WGS) entry which is preliminary data.</text>
</comment>
<evidence type="ECO:0000313" key="1">
    <source>
        <dbReference type="EMBL" id="KAK1147975.1"/>
    </source>
</evidence>
<evidence type="ECO:0000313" key="2">
    <source>
        <dbReference type="Proteomes" id="UP001177260"/>
    </source>
</evidence>
<reference evidence="1 2" key="1">
    <citation type="journal article" date="2023" name="ACS Omega">
        <title>Identification of the Neoaspergillic Acid Biosynthesis Gene Cluster by Establishing an In Vitro CRISPR-Ribonucleoprotein Genetic System in Aspergillus melleus.</title>
        <authorList>
            <person name="Yuan B."/>
            <person name="Grau M.F."/>
            <person name="Murata R.M."/>
            <person name="Torok T."/>
            <person name="Venkateswaran K."/>
            <person name="Stajich J.E."/>
            <person name="Wang C.C.C."/>
        </authorList>
    </citation>
    <scope>NUCLEOTIDE SEQUENCE [LARGE SCALE GENOMIC DNA]</scope>
    <source>
        <strain evidence="1 2">IMV 1140</strain>
    </source>
</reference>
<accession>A0ACC3BBV6</accession>
<gene>
    <name evidence="1" type="ORF">N8T08_000491</name>
</gene>
<sequence>MPRTLDSEDAPMLPLPGSPSSSWARFRERLGALFSGADPRVCVAFWLFGLINNVLYVIILSAALDLVGPNVPKGVVLLADVIPSFGTKLIAPYFIHVVPYSVRVIIFVAISAIGMFLVSLSPEYTDGGSLSTKLAGIVLASLSSGAGELSFLGLTHFYGPFSLAAWGSGTGAAGLVGAGAYALATTSLGLGVKATLLASACLPAVMLVSFFTILPRSSIHLSSPTSAGYRAVEDRDVVDGERGLGDDREVAADERETLLGSSLDSGDSQKAKPSGSSGIGWHSVRANLQRAKGLFFPFMLPLLLVYVAEYTINQGVSPTLLFPLRETPFAHFRAFYPAYNAIYQVGVFISRSSTPFFRIHNLYLPSLLQVINLAILSLHALFNFIPSVYLVFAIIFWEGLLGGLVYVNTFAEIGDRVPKEDREFSLGATTVSDSGDAGFWTAMNVKPKWLRDISSLVFTGYYLFAAEQADEKVRRVRATMTVEHLRVSWNKATTPYLWALASIMRPRLTRYPPRAIRIPRPGQSSYTEPTNAWLYFDGPLSALRDQTCIILDIPGGGYVAMSPRSAEDRLLAWAGKTKIPILSLDYRKAPEYPYPYALNECYDVYHMIVSTRGRCVGLSGQTRPRIVLTGDSAGANLAVGTTLMALQSGGQNAPQWQGDNILPRPDGLVLAYPTLSMKVESWMTEEQMSLIQEKSTRRTNQGVLQRKNMDYQRLTPFTSPGPSVSDFQTSPLSDGEGETDGIVKEASKIIEEELAQDTIAAQAVGMAESQPRQIRTRLAVSSMISYVHDRMLTPEIMRALIILYIGPHNRPDFGTDFLLSPVLAPDALLSRFPKTYIITGERDPLVDDTVIFAGRLRQAKLHQFRERQELGLEKSWRTFKEKDHVEVSLLPGVSHGFLQMAGFFPESWKHINRCASWIQDLFEMAERKKASPSFLQSLIDTSSPHKTPSKAPTNKERTRNHKRSLTGESSADEDKPLEMSIGKMTPLNPDDNHPGHARIHRSFSSGVQLVSQEIHSDNEVPRSRSVSRGRTPRPSGLARKRRFAPTSLRMPSINGYTSDGPESPAYFRRRDGSLDSLSSEEDLLHRRMTGIAGGLMGIGERAQTP</sequence>
<dbReference type="EMBL" id="JAOPJF010000010">
    <property type="protein sequence ID" value="KAK1147975.1"/>
    <property type="molecule type" value="Genomic_DNA"/>
</dbReference>
<dbReference type="Proteomes" id="UP001177260">
    <property type="component" value="Unassembled WGS sequence"/>
</dbReference>
<protein>
    <submittedName>
        <fullName evidence="1">Uncharacterized protein</fullName>
    </submittedName>
</protein>
<organism evidence="1 2">
    <name type="scientific">Aspergillus melleus</name>
    <dbReference type="NCBI Taxonomy" id="138277"/>
    <lineage>
        <taxon>Eukaryota</taxon>
        <taxon>Fungi</taxon>
        <taxon>Dikarya</taxon>
        <taxon>Ascomycota</taxon>
        <taxon>Pezizomycotina</taxon>
        <taxon>Eurotiomycetes</taxon>
        <taxon>Eurotiomycetidae</taxon>
        <taxon>Eurotiales</taxon>
        <taxon>Aspergillaceae</taxon>
        <taxon>Aspergillus</taxon>
        <taxon>Aspergillus subgen. Circumdati</taxon>
    </lineage>
</organism>
<proteinExistence type="predicted"/>
<name>A0ACC3BBV6_9EURO</name>